<proteinExistence type="inferred from homology"/>
<dbReference type="GO" id="GO:0005634">
    <property type="term" value="C:nucleus"/>
    <property type="evidence" value="ECO:0007669"/>
    <property type="project" value="UniProtKB-SubCell"/>
</dbReference>
<dbReference type="Pfam" id="PF13878">
    <property type="entry name" value="zf-C2H2_3"/>
    <property type="match status" value="1"/>
</dbReference>
<feature type="domain" description="N-acetyltransferase ESCO acetyl-transferase" evidence="12">
    <location>
        <begin position="317"/>
        <end position="403"/>
    </location>
</feature>
<feature type="compositionally biased region" description="Basic and acidic residues" evidence="10">
    <location>
        <begin position="36"/>
        <end position="45"/>
    </location>
</feature>
<dbReference type="InterPro" id="IPR016181">
    <property type="entry name" value="Acyl_CoA_acyltransferase"/>
</dbReference>
<keyword evidence="4" id="KW-0479">Metal-binding</keyword>
<dbReference type="PANTHER" id="PTHR45884">
    <property type="entry name" value="N-ACETYLTRANSFERASE ECO"/>
    <property type="match status" value="1"/>
</dbReference>
<dbReference type="EMBL" id="LKMD01000102">
    <property type="protein sequence ID" value="PIA98375.1"/>
    <property type="molecule type" value="Genomic_DNA"/>
</dbReference>
<accession>A0A2G5I0P0</accession>
<feature type="compositionally biased region" description="Polar residues" evidence="10">
    <location>
        <begin position="46"/>
        <end position="60"/>
    </location>
</feature>
<comment type="subcellular location">
    <subcellularLocation>
        <location evidence="1">Nucleus</location>
    </subcellularLocation>
</comment>
<feature type="region of interest" description="Disordered" evidence="10">
    <location>
        <begin position="1"/>
        <end position="97"/>
    </location>
</feature>
<feature type="compositionally biased region" description="Polar residues" evidence="10">
    <location>
        <begin position="1"/>
        <end position="24"/>
    </location>
</feature>
<evidence type="ECO:0000256" key="1">
    <source>
        <dbReference type="ARBA" id="ARBA00004123"/>
    </source>
</evidence>
<organism evidence="13 14">
    <name type="scientific">Cercospora beticola</name>
    <name type="common">Sugarbeet leaf spot fungus</name>
    <dbReference type="NCBI Taxonomy" id="122368"/>
    <lineage>
        <taxon>Eukaryota</taxon>
        <taxon>Fungi</taxon>
        <taxon>Dikarya</taxon>
        <taxon>Ascomycota</taxon>
        <taxon>Pezizomycotina</taxon>
        <taxon>Dothideomycetes</taxon>
        <taxon>Dothideomycetidae</taxon>
        <taxon>Mycosphaerellales</taxon>
        <taxon>Mycosphaerellaceae</taxon>
        <taxon>Cercospora</taxon>
    </lineage>
</organism>
<dbReference type="AlphaFoldDB" id="A0A2G5I0P0"/>
<keyword evidence="3" id="KW-0808">Transferase</keyword>
<dbReference type="GO" id="GO:0007064">
    <property type="term" value="P:mitotic sister chromatid cohesion"/>
    <property type="evidence" value="ECO:0007669"/>
    <property type="project" value="TreeGrafter"/>
</dbReference>
<evidence type="ECO:0000256" key="9">
    <source>
        <dbReference type="ARBA" id="ARBA00023315"/>
    </source>
</evidence>
<sequence length="405" mass="44921">MMSSTPPRASSQRAIFSESAANGVSSPPSSPPDAFPWERKQDESLLTRNNKSVSKTSTTAGPFKNVFSILGKRKPLTPSTDNPRPSKTSKPYNSANDGLQQMQMSLGQKVQKKCLTCGMQYVASSAEDRKLHDKYHKQNVDGYDVGKDFVVKVRQEDKALCVLKGVKVGDAIVYMDCGNSVHRKRKAQEVLEIVQRELGAVEIPEKEIWQGRRRDGGEAPDDPTYKCFLYVRGTKCVAFLLVKRIEQALEVVRPKALEKDKRSATPTREKAEATTRTQSALEKLRARKQQEADAAKAIQDEIEEAAAHPIELSESKHSAVMGISRIWTSSSVRGQGIARCLLNTAINRHNSTIGSREDGKQPTTGDSLRKIGRKQDIAFSQPTAAGAQLARKWFGRAYGWRVYVD</sequence>
<evidence type="ECO:0000256" key="8">
    <source>
        <dbReference type="ARBA" id="ARBA00023306"/>
    </source>
</evidence>
<evidence type="ECO:0000259" key="12">
    <source>
        <dbReference type="Pfam" id="PF13880"/>
    </source>
</evidence>
<gene>
    <name evidence="13" type="ORF">CB0940_05408</name>
</gene>
<dbReference type="SUPFAM" id="SSF55729">
    <property type="entry name" value="Acyl-CoA N-acyltransferases (Nat)"/>
    <property type="match status" value="1"/>
</dbReference>
<evidence type="ECO:0000256" key="10">
    <source>
        <dbReference type="SAM" id="MobiDB-lite"/>
    </source>
</evidence>
<dbReference type="PANTHER" id="PTHR45884:SF2">
    <property type="entry name" value="N-ACETYLTRANSFERASE ECO"/>
    <property type="match status" value="1"/>
</dbReference>
<dbReference type="Proteomes" id="UP000230605">
    <property type="component" value="Chromosome 2"/>
</dbReference>
<comment type="similarity">
    <text evidence="2">Belongs to the acetyltransferase family. ECO subfamily.</text>
</comment>
<evidence type="ECO:0000256" key="3">
    <source>
        <dbReference type="ARBA" id="ARBA00022679"/>
    </source>
</evidence>
<feature type="compositionally biased region" description="Polar residues" evidence="10">
    <location>
        <begin position="77"/>
        <end position="97"/>
    </location>
</feature>
<feature type="domain" description="N-acetyltransferase ESCO zinc-finger" evidence="11">
    <location>
        <begin position="101"/>
        <end position="138"/>
    </location>
</feature>
<evidence type="ECO:0000259" key="11">
    <source>
        <dbReference type="Pfam" id="PF13878"/>
    </source>
</evidence>
<evidence type="ECO:0000256" key="5">
    <source>
        <dbReference type="ARBA" id="ARBA00022771"/>
    </source>
</evidence>
<keyword evidence="8" id="KW-0131">Cell cycle</keyword>
<protein>
    <recommendedName>
        <fullName evidence="15">N-acetyltransferase ECO1</fullName>
    </recommendedName>
</protein>
<evidence type="ECO:0000313" key="14">
    <source>
        <dbReference type="Proteomes" id="UP000230605"/>
    </source>
</evidence>
<dbReference type="Pfam" id="PF13880">
    <property type="entry name" value="Acetyltransf_13"/>
    <property type="match status" value="1"/>
</dbReference>
<evidence type="ECO:0000313" key="13">
    <source>
        <dbReference type="EMBL" id="PIA98375.1"/>
    </source>
</evidence>
<dbReference type="GO" id="GO:0008270">
    <property type="term" value="F:zinc ion binding"/>
    <property type="evidence" value="ECO:0007669"/>
    <property type="project" value="UniProtKB-KW"/>
</dbReference>
<keyword evidence="5" id="KW-0863">Zinc-finger</keyword>
<evidence type="ECO:0008006" key="15">
    <source>
        <dbReference type="Google" id="ProtNLM"/>
    </source>
</evidence>
<keyword evidence="7" id="KW-0539">Nucleus</keyword>
<dbReference type="InterPro" id="IPR028005">
    <property type="entry name" value="AcTrfase_ESCO_Znf_dom"/>
</dbReference>
<dbReference type="GO" id="GO:0061733">
    <property type="term" value="F:protein-lysine-acetyltransferase activity"/>
    <property type="evidence" value="ECO:0007669"/>
    <property type="project" value="TreeGrafter"/>
</dbReference>
<keyword evidence="6" id="KW-0862">Zinc</keyword>
<evidence type="ECO:0000256" key="7">
    <source>
        <dbReference type="ARBA" id="ARBA00023242"/>
    </source>
</evidence>
<feature type="region of interest" description="Disordered" evidence="10">
    <location>
        <begin position="257"/>
        <end position="278"/>
    </location>
</feature>
<name>A0A2G5I0P0_CERBT</name>
<keyword evidence="9" id="KW-0012">Acyltransferase</keyword>
<dbReference type="OrthoDB" id="428854at2759"/>
<dbReference type="GO" id="GO:0000785">
    <property type="term" value="C:chromatin"/>
    <property type="evidence" value="ECO:0007669"/>
    <property type="project" value="TreeGrafter"/>
</dbReference>
<dbReference type="InterPro" id="IPR028009">
    <property type="entry name" value="ESCO_Acetyltransf_dom"/>
</dbReference>
<evidence type="ECO:0000256" key="6">
    <source>
        <dbReference type="ARBA" id="ARBA00022833"/>
    </source>
</evidence>
<comment type="caution">
    <text evidence="13">The sequence shown here is derived from an EMBL/GenBank/DDBJ whole genome shotgun (WGS) entry which is preliminary data.</text>
</comment>
<feature type="compositionally biased region" description="Basic and acidic residues" evidence="10">
    <location>
        <begin position="257"/>
        <end position="273"/>
    </location>
</feature>
<evidence type="ECO:0000256" key="2">
    <source>
        <dbReference type="ARBA" id="ARBA00005816"/>
    </source>
</evidence>
<evidence type="ECO:0000256" key="4">
    <source>
        <dbReference type="ARBA" id="ARBA00022723"/>
    </source>
</evidence>
<reference evidence="13 14" key="1">
    <citation type="submission" date="2015-10" db="EMBL/GenBank/DDBJ databases">
        <title>The cercosporin biosynthetic gene cluster was horizontally transferred to several fungal lineages and shown to be expanded in Cercospora beticola based on microsynteny with recipient genomes.</title>
        <authorList>
            <person name="De Jonge R."/>
            <person name="Ebert M.K."/>
            <person name="Suttle J.C."/>
            <person name="Jurick Ii W.M."/>
            <person name="Secor G.A."/>
            <person name="Thomma B.P."/>
            <person name="Van De Peer Y."/>
            <person name="Bolton M.D."/>
        </authorList>
    </citation>
    <scope>NUCLEOTIDE SEQUENCE [LARGE SCALE GENOMIC DNA]</scope>
    <source>
        <strain evidence="13 14">09-40</strain>
    </source>
</reference>